<keyword evidence="4" id="KW-1185">Reference proteome</keyword>
<evidence type="ECO:0000256" key="2">
    <source>
        <dbReference type="SAM" id="MobiDB-lite"/>
    </source>
</evidence>
<name>A0A218Z2N6_9HELO</name>
<feature type="coiled-coil region" evidence="1">
    <location>
        <begin position="192"/>
        <end position="219"/>
    </location>
</feature>
<dbReference type="Proteomes" id="UP000242519">
    <property type="component" value="Unassembled WGS sequence"/>
</dbReference>
<dbReference type="EMBL" id="MZNU01000240">
    <property type="protein sequence ID" value="OWP02319.1"/>
    <property type="molecule type" value="Genomic_DNA"/>
</dbReference>
<organism evidence="3 4">
    <name type="scientific">Diplocarpon coronariae</name>
    <dbReference type="NCBI Taxonomy" id="2795749"/>
    <lineage>
        <taxon>Eukaryota</taxon>
        <taxon>Fungi</taxon>
        <taxon>Dikarya</taxon>
        <taxon>Ascomycota</taxon>
        <taxon>Pezizomycotina</taxon>
        <taxon>Leotiomycetes</taxon>
        <taxon>Helotiales</taxon>
        <taxon>Drepanopezizaceae</taxon>
        <taxon>Diplocarpon</taxon>
    </lineage>
</organism>
<feature type="compositionally biased region" description="Pro residues" evidence="2">
    <location>
        <begin position="386"/>
        <end position="397"/>
    </location>
</feature>
<evidence type="ECO:0000313" key="4">
    <source>
        <dbReference type="Proteomes" id="UP000242519"/>
    </source>
</evidence>
<sequence>MLLQKTGLRIKRFISHKKNTSLEKYSSTSDDERYADRKLASSNACRLSWLSQTSSAETPQIRRAASNVTTRSNRLTPPSMSAHSSASSLCSCDCEANPVPIEHSLFSVEPTTPRPEILYLPPLSDEIADGEAKLWHLIFQEPLSQPIIPSELKFGPRATSAAEYGLESPFDVLGIFTIDLLDDDKTPAQSPRLTRESEIEEMSENLEQLIRETDEAFQAVGTALASAKAATRGLVDLDSSGITNSSSVLRGPMKRNPRSLTSPLKSPARAISVSKKKKRAGKRKATLFGRSLKKTPRPPTNTPARWTLTDVTTNMVDVFSGKMFRMEVDEMLTPGRIQKMKDKAESNRKISLESARSFETDSSTPKEPFHLESLSSRITAAQQQCPPFPSPVLPPHAMPRKSPLSSAPSMSPNTATDMHEENTLPYKDSMVFSDYSFSSLPPPVPPRAVHRSSAPRATTMLPTIPEVSPLNLTPTQFCLSTSSTDSSRPSLSIIPPPAQIFLPSTNFTLTSPLFRHGPIRLDRLVRNRKGSSPEEEALDWIAFQMAISGTIFDNKADLRDDAEWEADEAEIDDIIEWYASFGFQGYGRIESEVDVREREEAALVSKPVVVEERLPEISYQQKRSWRGWSSPPPPLFPPSPSLPCQCINHNSGQRMTGWKNELNIDTPARPKIAHPNYNASPPAGVSSLSIQPATIRRPSLAESLQSLPPSPMLNIVVSDSVQDDEVPIPMGFNLGHDLGDFLNWEARHAQSLYVAKESH</sequence>
<dbReference type="InParanoid" id="A0A218Z2N6"/>
<protein>
    <submittedName>
        <fullName evidence="3">Uncharacterized protein</fullName>
    </submittedName>
</protein>
<dbReference type="STRING" id="503106.A0A218Z2N6"/>
<feature type="region of interest" description="Disordered" evidence="2">
    <location>
        <begin position="246"/>
        <end position="266"/>
    </location>
</feature>
<evidence type="ECO:0000313" key="3">
    <source>
        <dbReference type="EMBL" id="OWP02319.1"/>
    </source>
</evidence>
<feature type="compositionally biased region" description="Polar residues" evidence="2">
    <location>
        <begin position="66"/>
        <end position="78"/>
    </location>
</feature>
<accession>A0A218Z2N6</accession>
<dbReference type="AlphaFoldDB" id="A0A218Z2N6"/>
<keyword evidence="1" id="KW-0175">Coiled coil</keyword>
<feature type="compositionally biased region" description="Polar residues" evidence="2">
    <location>
        <begin position="403"/>
        <end position="416"/>
    </location>
</feature>
<dbReference type="OrthoDB" id="5244857at2759"/>
<comment type="caution">
    <text evidence="3">The sequence shown here is derived from an EMBL/GenBank/DDBJ whole genome shotgun (WGS) entry which is preliminary data.</text>
</comment>
<evidence type="ECO:0000256" key="1">
    <source>
        <dbReference type="SAM" id="Coils"/>
    </source>
</evidence>
<feature type="region of interest" description="Disordered" evidence="2">
    <location>
        <begin position="58"/>
        <end position="80"/>
    </location>
</feature>
<feature type="region of interest" description="Disordered" evidence="2">
    <location>
        <begin position="667"/>
        <end position="687"/>
    </location>
</feature>
<gene>
    <name evidence="3" type="ORF">B2J93_1281</name>
</gene>
<reference evidence="3 4" key="1">
    <citation type="submission" date="2017-04" db="EMBL/GenBank/DDBJ databases">
        <title>Draft genome sequence of Marssonina coronaria NL1: causal agent of apple blotch.</title>
        <authorList>
            <person name="Cheng Q."/>
        </authorList>
    </citation>
    <scope>NUCLEOTIDE SEQUENCE [LARGE SCALE GENOMIC DNA]</scope>
    <source>
        <strain evidence="3 4">NL1</strain>
    </source>
</reference>
<feature type="region of interest" description="Disordered" evidence="2">
    <location>
        <begin position="377"/>
        <end position="420"/>
    </location>
</feature>
<proteinExistence type="predicted"/>